<dbReference type="KEGG" id="ssl:SS1G_12582"/>
<dbReference type="EMBL" id="CH476641">
    <property type="protein sequence ID" value="EDN97728.1"/>
    <property type="molecule type" value="Genomic_DNA"/>
</dbReference>
<organism evidence="1 2">
    <name type="scientific">Sclerotinia sclerotiorum (strain ATCC 18683 / 1980 / Ss-1)</name>
    <name type="common">White mold</name>
    <name type="synonym">Whetzelinia sclerotiorum</name>
    <dbReference type="NCBI Taxonomy" id="665079"/>
    <lineage>
        <taxon>Eukaryota</taxon>
        <taxon>Fungi</taxon>
        <taxon>Dikarya</taxon>
        <taxon>Ascomycota</taxon>
        <taxon>Pezizomycotina</taxon>
        <taxon>Leotiomycetes</taxon>
        <taxon>Helotiales</taxon>
        <taxon>Sclerotiniaceae</taxon>
        <taxon>Sclerotinia</taxon>
    </lineage>
</organism>
<dbReference type="Proteomes" id="UP000001312">
    <property type="component" value="Unassembled WGS sequence"/>
</dbReference>
<keyword evidence="2" id="KW-1185">Reference proteome</keyword>
<evidence type="ECO:0000313" key="2">
    <source>
        <dbReference type="Proteomes" id="UP000001312"/>
    </source>
</evidence>
<sequence length="36" mass="4343">MVEGDAIVRRDDQWWSNTTEALHIWVRLLFSEASFY</sequence>
<dbReference type="RefSeq" id="XP_001586595.1">
    <property type="nucleotide sequence ID" value="XM_001586545.1"/>
</dbReference>
<name>A7F4Q7_SCLS1</name>
<accession>A7F4Q7</accession>
<dbReference type="GeneID" id="5482484"/>
<proteinExistence type="predicted"/>
<dbReference type="HOGENOM" id="CLU_3359996_0_0_1"/>
<dbReference type="InParanoid" id="A7F4Q7"/>
<dbReference type="AlphaFoldDB" id="A7F4Q7"/>
<reference evidence="2" key="1">
    <citation type="journal article" date="2011" name="PLoS Genet.">
        <title>Genomic analysis of the necrotrophic fungal pathogens Sclerotinia sclerotiorum and Botrytis cinerea.</title>
        <authorList>
            <person name="Amselem J."/>
            <person name="Cuomo C.A."/>
            <person name="van Kan J.A."/>
            <person name="Viaud M."/>
            <person name="Benito E.P."/>
            <person name="Couloux A."/>
            <person name="Coutinho P.M."/>
            <person name="de Vries R.P."/>
            <person name="Dyer P.S."/>
            <person name="Fillinger S."/>
            <person name="Fournier E."/>
            <person name="Gout L."/>
            <person name="Hahn M."/>
            <person name="Kohn L."/>
            <person name="Lapalu N."/>
            <person name="Plummer K.M."/>
            <person name="Pradier J.M."/>
            <person name="Quevillon E."/>
            <person name="Sharon A."/>
            <person name="Simon A."/>
            <person name="ten Have A."/>
            <person name="Tudzynski B."/>
            <person name="Tudzynski P."/>
            <person name="Wincker P."/>
            <person name="Andrew M."/>
            <person name="Anthouard V."/>
            <person name="Beever R.E."/>
            <person name="Beffa R."/>
            <person name="Benoit I."/>
            <person name="Bouzid O."/>
            <person name="Brault B."/>
            <person name="Chen Z."/>
            <person name="Choquer M."/>
            <person name="Collemare J."/>
            <person name="Cotton P."/>
            <person name="Danchin E.G."/>
            <person name="Da Silva C."/>
            <person name="Gautier A."/>
            <person name="Giraud C."/>
            <person name="Giraud T."/>
            <person name="Gonzalez C."/>
            <person name="Grossetete S."/>
            <person name="Guldener U."/>
            <person name="Henrissat B."/>
            <person name="Howlett B.J."/>
            <person name="Kodira C."/>
            <person name="Kretschmer M."/>
            <person name="Lappartient A."/>
            <person name="Leroch M."/>
            <person name="Levis C."/>
            <person name="Mauceli E."/>
            <person name="Neuveglise C."/>
            <person name="Oeser B."/>
            <person name="Pearson M."/>
            <person name="Poulain J."/>
            <person name="Poussereau N."/>
            <person name="Quesneville H."/>
            <person name="Rascle C."/>
            <person name="Schumacher J."/>
            <person name="Segurens B."/>
            <person name="Sexton A."/>
            <person name="Silva E."/>
            <person name="Sirven C."/>
            <person name="Soanes D.M."/>
            <person name="Talbot N.J."/>
            <person name="Templeton M."/>
            <person name="Yandava C."/>
            <person name="Yarden O."/>
            <person name="Zeng Q."/>
            <person name="Rollins J.A."/>
            <person name="Lebrun M.H."/>
            <person name="Dickman M."/>
        </authorList>
    </citation>
    <scope>NUCLEOTIDE SEQUENCE [LARGE SCALE GENOMIC DNA]</scope>
    <source>
        <strain evidence="2">ATCC 18683 / 1980 / Ss-1</strain>
    </source>
</reference>
<evidence type="ECO:0000313" key="1">
    <source>
        <dbReference type="EMBL" id="EDN97728.1"/>
    </source>
</evidence>
<protein>
    <submittedName>
        <fullName evidence="1">Uncharacterized protein</fullName>
    </submittedName>
</protein>
<gene>
    <name evidence="1" type="ORF">SS1G_12582</name>
</gene>